<proteinExistence type="predicted"/>
<reference evidence="1 2" key="1">
    <citation type="journal article" date="2019" name="Commun. Biol.">
        <title>The bagworm genome reveals a unique fibroin gene that provides high tensile strength.</title>
        <authorList>
            <person name="Kono N."/>
            <person name="Nakamura H."/>
            <person name="Ohtoshi R."/>
            <person name="Tomita M."/>
            <person name="Numata K."/>
            <person name="Arakawa K."/>
        </authorList>
    </citation>
    <scope>NUCLEOTIDE SEQUENCE [LARGE SCALE GENOMIC DNA]</scope>
</reference>
<comment type="caution">
    <text evidence="1">The sequence shown here is derived from an EMBL/GenBank/DDBJ whole genome shotgun (WGS) entry which is preliminary data.</text>
</comment>
<protein>
    <submittedName>
        <fullName evidence="1">Uncharacterized protein</fullName>
    </submittedName>
</protein>
<evidence type="ECO:0000313" key="2">
    <source>
        <dbReference type="Proteomes" id="UP000299102"/>
    </source>
</evidence>
<organism evidence="1 2">
    <name type="scientific">Eumeta variegata</name>
    <name type="common">Bagworm moth</name>
    <name type="synonym">Eumeta japonica</name>
    <dbReference type="NCBI Taxonomy" id="151549"/>
    <lineage>
        <taxon>Eukaryota</taxon>
        <taxon>Metazoa</taxon>
        <taxon>Ecdysozoa</taxon>
        <taxon>Arthropoda</taxon>
        <taxon>Hexapoda</taxon>
        <taxon>Insecta</taxon>
        <taxon>Pterygota</taxon>
        <taxon>Neoptera</taxon>
        <taxon>Endopterygota</taxon>
        <taxon>Lepidoptera</taxon>
        <taxon>Glossata</taxon>
        <taxon>Ditrysia</taxon>
        <taxon>Tineoidea</taxon>
        <taxon>Psychidae</taxon>
        <taxon>Oiketicinae</taxon>
        <taxon>Eumeta</taxon>
    </lineage>
</organism>
<evidence type="ECO:0000313" key="1">
    <source>
        <dbReference type="EMBL" id="GBP24533.1"/>
    </source>
</evidence>
<keyword evidence="2" id="KW-1185">Reference proteome</keyword>
<sequence>MPRARRAAAARAISAERICAARLRRPDSVAKPSRVFVTGIFHVQLSIVQTTVMSNRGRAGPPLFYGPPLHILTDVRAINPKEMPAEGTPLLLLIPPEPIPPTALTLAPAALRV</sequence>
<dbReference type="EMBL" id="BGZK01000162">
    <property type="protein sequence ID" value="GBP24533.1"/>
    <property type="molecule type" value="Genomic_DNA"/>
</dbReference>
<dbReference type="Proteomes" id="UP000299102">
    <property type="component" value="Unassembled WGS sequence"/>
</dbReference>
<accession>A0A4C1UDI1</accession>
<dbReference type="AlphaFoldDB" id="A0A4C1UDI1"/>
<name>A0A4C1UDI1_EUMVA</name>
<gene>
    <name evidence="1" type="ORF">EVAR_20858_1</name>
</gene>